<sequence>MNGQGRLVTVIAALTVMTTTILTSSTANATSDRLVPPSPARYAATHHHGLSIVEEDHDAGEIADRAEEFANQRIAPGTSVPAAAVSTALADGARLPVAGGQWQEVTGQPYQSEPAGYTDPVESNAGAGWGLVAGRITALAPDSRVIYAGTADGGVWRTFDNGGHWWPAWGGLGSQSVGAVLVDRAHRVWVGTGEANTSSDSYAGQGVYVSDTFGTFYRKVGGDEIDGSQIFRLTRAGDGTIFAATTHGLWRHSPSTYGPWQQVFAPDPNPTRSPYRTNFTTDVQVRGQTVLTTIGWRGGTAPDDLSYNGLYVSNAGGAPGSFSLVHPTGDLNAGDIGRTTLSWTGDGKQLWAIVQSPTLQASGGDTVLQGVFVSANGDPAGPWRKVGDSDSLDHSGSALLYQDGFHVGVQAWYNQAITVDPANPNHVYVSLEEVFETTDGGRTFQAAGPYWNLRLPCNPNCPQTTHPDQHALAVVNGHVWIGSDGGVWHRPLGHQGYGDWTNTNATLHNLQYYGAGTGSLPGGRTAYWGGLQDNGTSVLLGRNASTMIQPAGGDGGQVLVDPRNGNNSVGEYVNLAMYVTTDGGHTFRTISPVCGGNPDDPGTMPGCDPTARFIAPFTADVTDPNHWVAGGEFVWDDHAAWTTRCHSDGCDWKNVHDLGKGSNGAPRLATALTVNGSTTYAGWVAGGGNPGPAFASGIDTNYGGTWHTVTAPNLPQRFLASLRVDPHDAGHVYAVYSGYSRHWIPGGGVGHVFESRDGGAHWTDISGNLPDTPGDDLVFTHGKLVLATDTGMFVADADHAARWSRLGVGLPGSVVNGLALSPNGNAVVAATHGRGLWQLSVR</sequence>
<feature type="signal peptide" evidence="1">
    <location>
        <begin position="1"/>
        <end position="29"/>
    </location>
</feature>
<keyword evidence="1" id="KW-0732">Signal</keyword>
<protein>
    <recommendedName>
        <fullName evidence="4">Glycosyl hydrolase</fullName>
    </recommendedName>
</protein>
<evidence type="ECO:0000313" key="3">
    <source>
        <dbReference type="Proteomes" id="UP000295680"/>
    </source>
</evidence>
<dbReference type="Proteomes" id="UP000295680">
    <property type="component" value="Unassembled WGS sequence"/>
</dbReference>
<keyword evidence="3" id="KW-1185">Reference proteome</keyword>
<name>A0A4R2K2A8_9PSEU</name>
<dbReference type="SUPFAM" id="SSF110296">
    <property type="entry name" value="Oligoxyloglucan reducing end-specific cellobiohydrolase"/>
    <property type="match status" value="1"/>
</dbReference>
<organism evidence="2 3">
    <name type="scientific">Actinocrispum wychmicini</name>
    <dbReference type="NCBI Taxonomy" id="1213861"/>
    <lineage>
        <taxon>Bacteria</taxon>
        <taxon>Bacillati</taxon>
        <taxon>Actinomycetota</taxon>
        <taxon>Actinomycetes</taxon>
        <taxon>Pseudonocardiales</taxon>
        <taxon>Pseudonocardiaceae</taxon>
        <taxon>Actinocrispum</taxon>
    </lineage>
</organism>
<accession>A0A4R2K2A8</accession>
<comment type="caution">
    <text evidence="2">The sequence shown here is derived from an EMBL/GenBank/DDBJ whole genome shotgun (WGS) entry which is preliminary data.</text>
</comment>
<dbReference type="AlphaFoldDB" id="A0A4R2K2A8"/>
<dbReference type="SUPFAM" id="SSF50939">
    <property type="entry name" value="Sialidases"/>
    <property type="match status" value="1"/>
</dbReference>
<dbReference type="RefSeq" id="WP_132115417.1">
    <property type="nucleotide sequence ID" value="NZ_SLWS01000003.1"/>
</dbReference>
<feature type="chain" id="PRO_5020697302" description="Glycosyl hydrolase" evidence="1">
    <location>
        <begin position="30"/>
        <end position="842"/>
    </location>
</feature>
<dbReference type="InterPro" id="IPR052025">
    <property type="entry name" value="Xyloglucanase_GH74"/>
</dbReference>
<dbReference type="PANTHER" id="PTHR43739:SF5">
    <property type="entry name" value="EXO-ALPHA-SIALIDASE"/>
    <property type="match status" value="1"/>
</dbReference>
<dbReference type="GO" id="GO:0010411">
    <property type="term" value="P:xyloglucan metabolic process"/>
    <property type="evidence" value="ECO:0007669"/>
    <property type="project" value="TreeGrafter"/>
</dbReference>
<dbReference type="InterPro" id="IPR036278">
    <property type="entry name" value="Sialidase_sf"/>
</dbReference>
<dbReference type="InterPro" id="IPR015943">
    <property type="entry name" value="WD40/YVTN_repeat-like_dom_sf"/>
</dbReference>
<dbReference type="EMBL" id="SLWS01000003">
    <property type="protein sequence ID" value="TCO60435.1"/>
    <property type="molecule type" value="Genomic_DNA"/>
</dbReference>
<dbReference type="OrthoDB" id="9764804at2"/>
<evidence type="ECO:0000313" key="2">
    <source>
        <dbReference type="EMBL" id="TCO60435.1"/>
    </source>
</evidence>
<reference evidence="2 3" key="1">
    <citation type="submission" date="2019-03" db="EMBL/GenBank/DDBJ databases">
        <title>Genomic Encyclopedia of Type Strains, Phase IV (KMG-IV): sequencing the most valuable type-strain genomes for metagenomic binning, comparative biology and taxonomic classification.</title>
        <authorList>
            <person name="Goeker M."/>
        </authorList>
    </citation>
    <scope>NUCLEOTIDE SEQUENCE [LARGE SCALE GENOMIC DNA]</scope>
    <source>
        <strain evidence="2 3">DSM 45934</strain>
    </source>
</reference>
<gene>
    <name evidence="2" type="ORF">EV192_10310</name>
</gene>
<evidence type="ECO:0000256" key="1">
    <source>
        <dbReference type="SAM" id="SignalP"/>
    </source>
</evidence>
<dbReference type="Gene3D" id="2.130.10.10">
    <property type="entry name" value="YVTN repeat-like/Quinoprotein amine dehydrogenase"/>
    <property type="match status" value="3"/>
</dbReference>
<dbReference type="PANTHER" id="PTHR43739">
    <property type="entry name" value="XYLOGLUCANASE (EUROFUNG)"/>
    <property type="match status" value="1"/>
</dbReference>
<evidence type="ECO:0008006" key="4">
    <source>
        <dbReference type="Google" id="ProtNLM"/>
    </source>
</evidence>
<proteinExistence type="predicted"/>